<dbReference type="EMBL" id="GBRH01228723">
    <property type="protein sequence ID" value="JAD69172.1"/>
    <property type="molecule type" value="Transcribed_RNA"/>
</dbReference>
<accession>A0A0A9CCF6</accession>
<reference evidence="1" key="1">
    <citation type="submission" date="2014-09" db="EMBL/GenBank/DDBJ databases">
        <authorList>
            <person name="Magalhaes I.L.F."/>
            <person name="Oliveira U."/>
            <person name="Santos F.R."/>
            <person name="Vidigal T.H.D.A."/>
            <person name="Brescovit A.D."/>
            <person name="Santos A.J."/>
        </authorList>
    </citation>
    <scope>NUCLEOTIDE SEQUENCE</scope>
    <source>
        <tissue evidence="1">Shoot tissue taken approximately 20 cm above the soil surface</tissue>
    </source>
</reference>
<organism evidence="1">
    <name type="scientific">Arundo donax</name>
    <name type="common">Giant reed</name>
    <name type="synonym">Donax arundinaceus</name>
    <dbReference type="NCBI Taxonomy" id="35708"/>
    <lineage>
        <taxon>Eukaryota</taxon>
        <taxon>Viridiplantae</taxon>
        <taxon>Streptophyta</taxon>
        <taxon>Embryophyta</taxon>
        <taxon>Tracheophyta</taxon>
        <taxon>Spermatophyta</taxon>
        <taxon>Magnoliopsida</taxon>
        <taxon>Liliopsida</taxon>
        <taxon>Poales</taxon>
        <taxon>Poaceae</taxon>
        <taxon>PACMAD clade</taxon>
        <taxon>Arundinoideae</taxon>
        <taxon>Arundineae</taxon>
        <taxon>Arundo</taxon>
    </lineage>
</organism>
<dbReference type="AlphaFoldDB" id="A0A0A9CCF6"/>
<reference evidence="1" key="2">
    <citation type="journal article" date="2015" name="Data Brief">
        <title>Shoot transcriptome of the giant reed, Arundo donax.</title>
        <authorList>
            <person name="Barrero R.A."/>
            <person name="Guerrero F.D."/>
            <person name="Moolhuijzen P."/>
            <person name="Goolsby J.A."/>
            <person name="Tidwell J."/>
            <person name="Bellgard S.E."/>
            <person name="Bellgard M.I."/>
        </authorList>
    </citation>
    <scope>NUCLEOTIDE SEQUENCE</scope>
    <source>
        <tissue evidence="1">Shoot tissue taken approximately 20 cm above the soil surface</tissue>
    </source>
</reference>
<name>A0A0A9CCF6_ARUDO</name>
<proteinExistence type="predicted"/>
<sequence length="16" mass="1787">MIMPSMNCFIDIVTTA</sequence>
<protein>
    <submittedName>
        <fullName evidence="1">Uncharacterized protein</fullName>
    </submittedName>
</protein>
<evidence type="ECO:0000313" key="1">
    <source>
        <dbReference type="EMBL" id="JAD69172.1"/>
    </source>
</evidence>